<accession>G9EJ73</accession>
<organism evidence="3 4">
    <name type="scientific">Legionella drancourtii LLAP12</name>
    <dbReference type="NCBI Taxonomy" id="658187"/>
    <lineage>
        <taxon>Bacteria</taxon>
        <taxon>Pseudomonadati</taxon>
        <taxon>Pseudomonadota</taxon>
        <taxon>Gammaproteobacteria</taxon>
        <taxon>Legionellales</taxon>
        <taxon>Legionellaceae</taxon>
        <taxon>Legionella</taxon>
    </lineage>
</organism>
<dbReference type="AlphaFoldDB" id="G9EJ73"/>
<dbReference type="InParanoid" id="G9EJ73"/>
<evidence type="ECO:0000256" key="1">
    <source>
        <dbReference type="SAM" id="MobiDB-lite"/>
    </source>
</evidence>
<dbReference type="InterPro" id="IPR000219">
    <property type="entry name" value="DH_dom"/>
</dbReference>
<evidence type="ECO:0000259" key="2">
    <source>
        <dbReference type="PROSITE" id="PS50010"/>
    </source>
</evidence>
<keyword evidence="4" id="KW-1185">Reference proteome</keyword>
<sequence length="302" mass="34543">MFAKTDADKLNPIVENDVFKEMVMTEMTYNKSLTLLDLILHNHDVNDKQVLSTIKPLVAALKTISDKLLTNVEEAVKTETTDGPKLREQRRQLITAFFNAYKSYAGLYQQFSEAYKKDRSQFKEISAYIRGDQRLESEENPELANKILELIERKKPLDLQAHLIQPIQRGPRYLLLLNATEKLNSNVDETNIQELKKLKNIVADFLFSVNANIPKNNSEKPYEFGDYSKALLDWIATLNQPVVEEQSNYQPGDLTKGAIKALYGFFTSSKPTPESTPASEQTSNQQQAEEHKQDDETDFTFI</sequence>
<feature type="region of interest" description="Disordered" evidence="1">
    <location>
        <begin position="268"/>
        <end position="302"/>
    </location>
</feature>
<dbReference type="Pfam" id="PF00621">
    <property type="entry name" value="RhoGEF"/>
    <property type="match status" value="1"/>
</dbReference>
<dbReference type="Proteomes" id="UP000002770">
    <property type="component" value="Unassembled WGS sequence"/>
</dbReference>
<dbReference type="OrthoDB" id="5654121at2"/>
<gene>
    <name evidence="3" type="ORF">LDG_5230</name>
</gene>
<dbReference type="STRING" id="658187.LDG_5230"/>
<reference evidence="3 4" key="1">
    <citation type="journal article" date="2011" name="BMC Genomics">
        <title>Insight into cross-talk between intra-amoebal pathogens.</title>
        <authorList>
            <person name="Gimenez G."/>
            <person name="Bertelli C."/>
            <person name="Moliner C."/>
            <person name="Robert C."/>
            <person name="Raoult D."/>
            <person name="Fournier P.E."/>
            <person name="Greub G."/>
        </authorList>
    </citation>
    <scope>NUCLEOTIDE SEQUENCE [LARGE SCALE GENOMIC DNA]</scope>
    <source>
        <strain evidence="3 4">LLAP12</strain>
    </source>
</reference>
<evidence type="ECO:0000313" key="4">
    <source>
        <dbReference type="Proteomes" id="UP000002770"/>
    </source>
</evidence>
<feature type="compositionally biased region" description="Polar residues" evidence="1">
    <location>
        <begin position="268"/>
        <end position="287"/>
    </location>
</feature>
<dbReference type="InterPro" id="IPR035899">
    <property type="entry name" value="DBL_dom_sf"/>
</dbReference>
<protein>
    <recommendedName>
        <fullName evidence="2">DH domain-containing protein</fullName>
    </recommendedName>
</protein>
<feature type="domain" description="DH" evidence="2">
    <location>
        <begin position="14"/>
        <end position="212"/>
    </location>
</feature>
<name>G9EJ73_9GAMM</name>
<proteinExistence type="predicted"/>
<dbReference type="HOGENOM" id="CLU_857355_0_0_6"/>
<dbReference type="Gene3D" id="1.20.900.10">
    <property type="entry name" value="Dbl homology (DH) domain"/>
    <property type="match status" value="1"/>
</dbReference>
<dbReference type="PROSITE" id="PS50010">
    <property type="entry name" value="DH_2"/>
    <property type="match status" value="1"/>
</dbReference>
<dbReference type="eggNOG" id="ENOG5031UDG">
    <property type="taxonomic scope" value="Bacteria"/>
</dbReference>
<dbReference type="GO" id="GO:0005085">
    <property type="term" value="F:guanyl-nucleotide exchange factor activity"/>
    <property type="evidence" value="ECO:0007669"/>
    <property type="project" value="InterPro"/>
</dbReference>
<evidence type="ECO:0000313" key="3">
    <source>
        <dbReference type="EMBL" id="EHL32639.1"/>
    </source>
</evidence>
<dbReference type="SUPFAM" id="SSF48065">
    <property type="entry name" value="DBL homology domain (DH-domain)"/>
    <property type="match status" value="1"/>
</dbReference>
<dbReference type="RefSeq" id="WP_006869220.1">
    <property type="nucleotide sequence ID" value="NZ_JH413796.1"/>
</dbReference>
<dbReference type="EMBL" id="JH413796">
    <property type="protein sequence ID" value="EHL32639.1"/>
    <property type="molecule type" value="Genomic_DNA"/>
</dbReference>